<evidence type="ECO:0000313" key="1">
    <source>
        <dbReference type="EMBL" id="CCH18726.1"/>
    </source>
</evidence>
<dbReference type="InterPro" id="IPR034660">
    <property type="entry name" value="DinB/YfiT-like"/>
</dbReference>
<dbReference type="InterPro" id="IPR007061">
    <property type="entry name" value="MST-like"/>
</dbReference>
<proteinExistence type="predicted"/>
<dbReference type="Pfam" id="PF04978">
    <property type="entry name" value="MST"/>
    <property type="match status" value="1"/>
</dbReference>
<accession>I0L4H9</accession>
<reference evidence="2" key="1">
    <citation type="journal article" date="2012" name="J. Bacteriol.">
        <title>Genome Sequence of Micromonospora lupini Lupac 08, Isolated from Root Nodules of Lupinus angustifolius.</title>
        <authorList>
            <person name="Alonso-Vega P."/>
            <person name="Normand P."/>
            <person name="Bacigalupe R."/>
            <person name="Pujic P."/>
            <person name="Lajus A."/>
            <person name="Vallenet D."/>
            <person name="Carro L."/>
            <person name="Coll P."/>
            <person name="Trujillo M.E."/>
        </authorList>
    </citation>
    <scope>NUCLEOTIDE SEQUENCE [LARGE SCALE GENOMIC DNA]</scope>
    <source>
        <strain evidence="2">Lupac 08</strain>
    </source>
</reference>
<organism evidence="1 2">
    <name type="scientific">Micromonospora lupini str. Lupac 08</name>
    <dbReference type="NCBI Taxonomy" id="1150864"/>
    <lineage>
        <taxon>Bacteria</taxon>
        <taxon>Bacillati</taxon>
        <taxon>Actinomycetota</taxon>
        <taxon>Actinomycetes</taxon>
        <taxon>Micromonosporales</taxon>
        <taxon>Micromonosporaceae</taxon>
        <taxon>Micromonospora</taxon>
    </lineage>
</organism>
<name>I0L4H9_9ACTN</name>
<dbReference type="Gene3D" id="1.20.120.450">
    <property type="entry name" value="dinb family like domain"/>
    <property type="match status" value="1"/>
</dbReference>
<dbReference type="eggNOG" id="COG2318">
    <property type="taxonomic scope" value="Bacteria"/>
</dbReference>
<comment type="caution">
    <text evidence="1">The sequence shown here is derived from an EMBL/GenBank/DDBJ whole genome shotgun (WGS) entry which is preliminary data.</text>
</comment>
<evidence type="ECO:0000313" key="2">
    <source>
        <dbReference type="Proteomes" id="UP000003448"/>
    </source>
</evidence>
<dbReference type="EMBL" id="CAIE01000027">
    <property type="protein sequence ID" value="CCH18726.1"/>
    <property type="molecule type" value="Genomic_DNA"/>
</dbReference>
<dbReference type="Proteomes" id="UP000003448">
    <property type="component" value="Unassembled WGS sequence"/>
</dbReference>
<evidence type="ECO:0008006" key="3">
    <source>
        <dbReference type="Google" id="ProtNLM"/>
    </source>
</evidence>
<protein>
    <recommendedName>
        <fullName evidence="3">DinB-like domain-containing protein</fullName>
    </recommendedName>
</protein>
<dbReference type="STRING" id="1150864.MILUP08_43637"/>
<sequence>MAGMADLDDMKAALLYYLRRTRNDLIWKLDGLSEREARTPRTVTGNNLLGVVKHCLNVEAAYFGLAFGRQFPTPEELVPLQAFDDDPQADWYAREDETKDGLIDLYRRVALFADETTDQLPLDAPGRVPWWRPGHQDVTLYRIILHVTGDLARHAGQADIMREHHDGAIGWHQDGTSIPDGYDWPAYVTKLRKLADHFA</sequence>
<dbReference type="AlphaFoldDB" id="I0L4H9"/>
<keyword evidence="2" id="KW-1185">Reference proteome</keyword>
<dbReference type="SUPFAM" id="SSF109854">
    <property type="entry name" value="DinB/YfiT-like putative metalloenzymes"/>
    <property type="match status" value="1"/>
</dbReference>
<gene>
    <name evidence="1" type="ORF">MILUP08_43637</name>
</gene>